<dbReference type="InterPro" id="IPR003439">
    <property type="entry name" value="ABC_transporter-like_ATP-bd"/>
</dbReference>
<dbReference type="GO" id="GO:0043190">
    <property type="term" value="C:ATP-binding cassette (ABC) transporter complex"/>
    <property type="evidence" value="ECO:0007669"/>
    <property type="project" value="InterPro"/>
</dbReference>
<evidence type="ECO:0000313" key="8">
    <source>
        <dbReference type="Proteomes" id="UP000249005"/>
    </source>
</evidence>
<keyword evidence="7" id="KW-0378">Hydrolase</keyword>
<dbReference type="SUPFAM" id="SSF52540">
    <property type="entry name" value="P-loop containing nucleoside triphosphate hydrolases"/>
    <property type="match status" value="1"/>
</dbReference>
<dbReference type="OrthoDB" id="9802264at2"/>
<keyword evidence="8" id="KW-1185">Reference proteome</keyword>
<dbReference type="GO" id="GO:0015419">
    <property type="term" value="F:ABC-type sulfate transporter activity"/>
    <property type="evidence" value="ECO:0007669"/>
    <property type="project" value="InterPro"/>
</dbReference>
<dbReference type="GO" id="GO:0016887">
    <property type="term" value="F:ATP hydrolysis activity"/>
    <property type="evidence" value="ECO:0007669"/>
    <property type="project" value="InterPro"/>
</dbReference>
<protein>
    <submittedName>
        <fullName evidence="7">Sulfate/thiosulfate import ATP-binding protein CysA</fullName>
        <ecNumber evidence="7">3.6.3.25</ecNumber>
    </submittedName>
</protein>
<dbReference type="NCBIfam" id="TIGR00968">
    <property type="entry name" value="3a0106s01"/>
    <property type="match status" value="1"/>
</dbReference>
<name>A0A2X4UNB8_9GAMM</name>
<dbReference type="FunFam" id="3.40.50.300:FF:000227">
    <property type="entry name" value="Sulfate/thiosulfate import ATP-binding protein CysA"/>
    <property type="match status" value="1"/>
</dbReference>
<dbReference type="PROSITE" id="PS50893">
    <property type="entry name" value="ABC_TRANSPORTER_2"/>
    <property type="match status" value="1"/>
</dbReference>
<keyword evidence="4" id="KW-1278">Translocase</keyword>
<keyword evidence="1" id="KW-0813">Transport</keyword>
<reference evidence="7 8" key="1">
    <citation type="submission" date="2018-06" db="EMBL/GenBank/DDBJ databases">
        <authorList>
            <consortium name="Pathogen Informatics"/>
            <person name="Doyle S."/>
        </authorList>
    </citation>
    <scope>NUCLEOTIDE SEQUENCE [LARGE SCALE GENOMIC DNA]</scope>
    <source>
        <strain evidence="7 8">NCTC12151</strain>
    </source>
</reference>
<evidence type="ECO:0000313" key="7">
    <source>
        <dbReference type="EMBL" id="SQI37148.1"/>
    </source>
</evidence>
<dbReference type="PANTHER" id="PTHR42781">
    <property type="entry name" value="SPERMIDINE/PUTRESCINE IMPORT ATP-BINDING PROTEIN POTA"/>
    <property type="match status" value="1"/>
</dbReference>
<feature type="domain" description="ABC transporter" evidence="6">
    <location>
        <begin position="3"/>
        <end position="237"/>
    </location>
</feature>
<dbReference type="EMBL" id="LS483470">
    <property type="protein sequence ID" value="SQI37148.1"/>
    <property type="molecule type" value="Genomic_DNA"/>
</dbReference>
<evidence type="ECO:0000256" key="4">
    <source>
        <dbReference type="ARBA" id="ARBA00022967"/>
    </source>
</evidence>
<sequence>MSIEVRGINKAFDGTQVLHNVSLDIASGDMVALLGPSGSGKTTLLRIIAGLEFQNSGGLRINGREVSRLHARDRKVGFVFQHYALFRHMTVFDNIAFGLTVLPRRERPSPQAIRQKVEGLLEKVQLSHLANRYPSQLSGGQRQRVALARALAVDPQILLLDEPFGALDAQVRKELRTWLRRLHEDLKFTSVFVTHDQEEAMEIADRIVVMSQGHIEQAGAPEEVIDEPQSRFVLEFLGEVNRIPGEVKGNHLRLGQHVWPETVSPLHQGSVDLYLRPWDVTLSAQSTADCVLPVVVVDSQPKGHYRQLTVQPLGWHDGPLSVTFNEAGAAVPQKGARYFIGARRFYLYADDRPLNASFPLAKTA</sequence>
<dbReference type="Gene3D" id="3.40.50.300">
    <property type="entry name" value="P-loop containing nucleotide triphosphate hydrolases"/>
    <property type="match status" value="1"/>
</dbReference>
<dbReference type="SUPFAM" id="SSF50331">
    <property type="entry name" value="MOP-like"/>
    <property type="match status" value="1"/>
</dbReference>
<evidence type="ECO:0000256" key="1">
    <source>
        <dbReference type="ARBA" id="ARBA00022448"/>
    </source>
</evidence>
<dbReference type="InterPro" id="IPR027417">
    <property type="entry name" value="P-loop_NTPase"/>
</dbReference>
<evidence type="ECO:0000256" key="5">
    <source>
        <dbReference type="ARBA" id="ARBA00023032"/>
    </source>
</evidence>
<dbReference type="RefSeq" id="WP_111739577.1">
    <property type="nucleotide sequence ID" value="NZ_LR698987.1"/>
</dbReference>
<dbReference type="SMART" id="SM00382">
    <property type="entry name" value="AAA"/>
    <property type="match status" value="1"/>
</dbReference>
<keyword evidence="5" id="KW-0764">Sulfate transport</keyword>
<dbReference type="InterPro" id="IPR017871">
    <property type="entry name" value="ABC_transporter-like_CS"/>
</dbReference>
<dbReference type="GO" id="GO:0005524">
    <property type="term" value="F:ATP binding"/>
    <property type="evidence" value="ECO:0007669"/>
    <property type="project" value="UniProtKB-KW"/>
</dbReference>
<accession>A0A2X4UNB8</accession>
<dbReference type="InterPro" id="IPR003593">
    <property type="entry name" value="AAA+_ATPase"/>
</dbReference>
<organism evidence="7 8">
    <name type="scientific">Leminorella richardii</name>
    <dbReference type="NCBI Taxonomy" id="158841"/>
    <lineage>
        <taxon>Bacteria</taxon>
        <taxon>Pseudomonadati</taxon>
        <taxon>Pseudomonadota</taxon>
        <taxon>Gammaproteobacteria</taxon>
        <taxon>Enterobacterales</taxon>
        <taxon>Budviciaceae</taxon>
        <taxon>Leminorella</taxon>
    </lineage>
</organism>
<dbReference type="NCBIfam" id="NF008105">
    <property type="entry name" value="PRK10851.1"/>
    <property type="match status" value="1"/>
</dbReference>
<dbReference type="AlphaFoldDB" id="A0A2X4UNB8"/>
<evidence type="ECO:0000259" key="6">
    <source>
        <dbReference type="PROSITE" id="PS50893"/>
    </source>
</evidence>
<dbReference type="Pfam" id="PF00005">
    <property type="entry name" value="ABC_tran"/>
    <property type="match status" value="1"/>
</dbReference>
<dbReference type="Proteomes" id="UP000249005">
    <property type="component" value="Chromosome 1"/>
</dbReference>
<gene>
    <name evidence="7" type="primary">cysA_2</name>
    <name evidence="7" type="ORF">NCTC12151_01011</name>
</gene>
<proteinExistence type="predicted"/>
<evidence type="ECO:0000256" key="3">
    <source>
        <dbReference type="ARBA" id="ARBA00022840"/>
    </source>
</evidence>
<dbReference type="InterPro" id="IPR005666">
    <property type="entry name" value="Sulph_transpt1"/>
</dbReference>
<dbReference type="EC" id="3.6.3.25" evidence="7"/>
<dbReference type="KEGG" id="lri:NCTC12151_01011"/>
<evidence type="ECO:0000256" key="2">
    <source>
        <dbReference type="ARBA" id="ARBA00022741"/>
    </source>
</evidence>
<dbReference type="PANTHER" id="PTHR42781:SF4">
    <property type="entry name" value="SPERMIDINE_PUTRESCINE IMPORT ATP-BINDING PROTEIN POTA"/>
    <property type="match status" value="1"/>
</dbReference>
<dbReference type="InterPro" id="IPR008995">
    <property type="entry name" value="Mo/tungstate-bd_C_term_dom"/>
</dbReference>
<keyword evidence="2" id="KW-0547">Nucleotide-binding</keyword>
<dbReference type="InterPro" id="IPR050093">
    <property type="entry name" value="ABC_SmlMolc_Importer"/>
</dbReference>
<keyword evidence="3 7" id="KW-0067">ATP-binding</keyword>
<dbReference type="PROSITE" id="PS00211">
    <property type="entry name" value="ABC_TRANSPORTER_1"/>
    <property type="match status" value="1"/>
</dbReference>